<feature type="repeat" description="PPR" evidence="2">
    <location>
        <begin position="36"/>
        <end position="70"/>
    </location>
</feature>
<dbReference type="EMBL" id="CAUYUJ010002587">
    <property type="protein sequence ID" value="CAK0801453.1"/>
    <property type="molecule type" value="Genomic_DNA"/>
</dbReference>
<reference evidence="5" key="1">
    <citation type="submission" date="2023-10" db="EMBL/GenBank/DDBJ databases">
        <authorList>
            <person name="Chen Y."/>
            <person name="Shah S."/>
            <person name="Dougan E. K."/>
            <person name="Thang M."/>
            <person name="Chan C."/>
        </authorList>
    </citation>
    <scope>NUCLEOTIDE SEQUENCE [LARGE SCALE GENOMIC DNA]</scope>
</reference>
<dbReference type="PROSITE" id="PS51375">
    <property type="entry name" value="PPR"/>
    <property type="match status" value="2"/>
</dbReference>
<comment type="caution">
    <text evidence="5">The sequence shown here is derived from an EMBL/GenBank/DDBJ whole genome shotgun (WGS) entry which is preliminary data.</text>
</comment>
<evidence type="ECO:0000256" key="1">
    <source>
        <dbReference type="ARBA" id="ARBA00022737"/>
    </source>
</evidence>
<evidence type="ECO:0000259" key="4">
    <source>
        <dbReference type="Pfam" id="PF17177"/>
    </source>
</evidence>
<name>A0ABN9QD64_9DINO</name>
<accession>A0ABN9QD64</accession>
<dbReference type="Pfam" id="PF17177">
    <property type="entry name" value="PPR_long"/>
    <property type="match status" value="1"/>
</dbReference>
<keyword evidence="1" id="KW-0677">Repeat</keyword>
<dbReference type="InterPro" id="IPR033443">
    <property type="entry name" value="PROP1-like_PPR_dom"/>
</dbReference>
<dbReference type="NCBIfam" id="TIGR00756">
    <property type="entry name" value="PPR"/>
    <property type="match status" value="2"/>
</dbReference>
<feature type="compositionally biased region" description="Low complexity" evidence="3">
    <location>
        <begin position="164"/>
        <end position="173"/>
    </location>
</feature>
<dbReference type="PANTHER" id="PTHR47447">
    <property type="entry name" value="OS03G0856100 PROTEIN"/>
    <property type="match status" value="1"/>
</dbReference>
<evidence type="ECO:0000256" key="2">
    <source>
        <dbReference type="PROSITE-ProRule" id="PRU00708"/>
    </source>
</evidence>
<dbReference type="InterPro" id="IPR011990">
    <property type="entry name" value="TPR-like_helical_dom_sf"/>
</dbReference>
<organism evidence="5 6">
    <name type="scientific">Prorocentrum cordatum</name>
    <dbReference type="NCBI Taxonomy" id="2364126"/>
    <lineage>
        <taxon>Eukaryota</taxon>
        <taxon>Sar</taxon>
        <taxon>Alveolata</taxon>
        <taxon>Dinophyceae</taxon>
        <taxon>Prorocentrales</taxon>
        <taxon>Prorocentraceae</taxon>
        <taxon>Prorocentrum</taxon>
    </lineage>
</organism>
<dbReference type="Gene3D" id="1.25.40.10">
    <property type="entry name" value="Tetratricopeptide repeat domain"/>
    <property type="match status" value="1"/>
</dbReference>
<feature type="region of interest" description="Disordered" evidence="3">
    <location>
        <begin position="144"/>
        <end position="173"/>
    </location>
</feature>
<dbReference type="PANTHER" id="PTHR47447:SF17">
    <property type="entry name" value="OS12G0638900 PROTEIN"/>
    <property type="match status" value="1"/>
</dbReference>
<keyword evidence="6" id="KW-1185">Reference proteome</keyword>
<feature type="compositionally biased region" description="Basic residues" evidence="3">
    <location>
        <begin position="151"/>
        <end position="163"/>
    </location>
</feature>
<feature type="domain" description="PROP1-like PPR" evidence="4">
    <location>
        <begin position="4"/>
        <end position="87"/>
    </location>
</feature>
<dbReference type="InterPro" id="IPR002885">
    <property type="entry name" value="PPR_rpt"/>
</dbReference>
<proteinExistence type="predicted"/>
<sequence>MVADSVIDVCIKCADVPAAENIFAEMTAPGSGIVPDHITYSTLLKGYCHMGDLDKALQVAATIKASGLPCDEMVYNSLVDGCVRAGDLSAGIGLFAEMMRSGVQPSAITHGILVRLYQRSSGTADACEAVAQLYVHHALPRPDAALEQRSKRTSGGRRGKRQQRAATAAAASLPLPQAAQQRVQLDLHAAVLQAPTPAPAMALPAAATAWTGGAQPQFPQAFGQAGNPCGLQRQPPAHTLGHDAKLLPSGACSGLSSYARVPDASQQLLPQSAAGMPAMPTFPASPGQVLQEASGLFLQHGFSPQQYLQQPGEQAQQMPDASQRMVPQSATGMSSMPTFPASAGQVLQESGGWFMHGFSPQQFVQQPSFPWTVANEEVTRVSEQAQQMPDASQRMLPQHAAGMPTMPTFPASTSQVLQEASGLLLQHGISPQQVLQLQQPSPSWKVAPEEAIKAAEQPQQAQVQASAVAEGRRLAGLHGGPASWGGM</sequence>
<evidence type="ECO:0000313" key="6">
    <source>
        <dbReference type="Proteomes" id="UP001189429"/>
    </source>
</evidence>
<evidence type="ECO:0000256" key="3">
    <source>
        <dbReference type="SAM" id="MobiDB-lite"/>
    </source>
</evidence>
<dbReference type="Proteomes" id="UP001189429">
    <property type="component" value="Unassembled WGS sequence"/>
</dbReference>
<evidence type="ECO:0000313" key="5">
    <source>
        <dbReference type="EMBL" id="CAK0801453.1"/>
    </source>
</evidence>
<protein>
    <recommendedName>
        <fullName evidence="4">PROP1-like PPR domain-containing protein</fullName>
    </recommendedName>
</protein>
<feature type="repeat" description="PPR" evidence="2">
    <location>
        <begin position="71"/>
        <end position="105"/>
    </location>
</feature>
<gene>
    <name evidence="5" type="ORF">PCOR1329_LOCUS9321</name>
</gene>